<proteinExistence type="predicted"/>
<dbReference type="Proteomes" id="UP001595740">
    <property type="component" value="Unassembled WGS sequence"/>
</dbReference>
<gene>
    <name evidence="1" type="ORF">ACFOLC_00885</name>
</gene>
<protein>
    <submittedName>
        <fullName evidence="1">Helix-turn-helix transcriptional regulator</fullName>
    </submittedName>
</protein>
<dbReference type="RefSeq" id="WP_386756812.1">
    <property type="nucleotide sequence ID" value="NZ_JBHRXK010000001.1"/>
</dbReference>
<evidence type="ECO:0000313" key="2">
    <source>
        <dbReference type="Proteomes" id="UP001595740"/>
    </source>
</evidence>
<reference evidence="2" key="1">
    <citation type="journal article" date="2019" name="Int. J. Syst. Evol. Microbiol.">
        <title>The Global Catalogue of Microorganisms (GCM) 10K type strain sequencing project: providing services to taxonomists for standard genome sequencing and annotation.</title>
        <authorList>
            <consortium name="The Broad Institute Genomics Platform"/>
            <consortium name="The Broad Institute Genome Sequencing Center for Infectious Disease"/>
            <person name="Wu L."/>
            <person name="Ma J."/>
        </authorList>
    </citation>
    <scope>NUCLEOTIDE SEQUENCE [LARGE SCALE GENOMIC DNA]</scope>
    <source>
        <strain evidence="2">KCTC 42875</strain>
    </source>
</reference>
<dbReference type="EMBL" id="JBHRXK010000001">
    <property type="protein sequence ID" value="MFC3549565.1"/>
    <property type="molecule type" value="Genomic_DNA"/>
</dbReference>
<dbReference type="Pfam" id="PF05930">
    <property type="entry name" value="Phage_AlpA"/>
    <property type="match status" value="1"/>
</dbReference>
<organism evidence="1 2">
    <name type="scientific">Lysobacter cavernae</name>
    <dbReference type="NCBI Taxonomy" id="1685901"/>
    <lineage>
        <taxon>Bacteria</taxon>
        <taxon>Pseudomonadati</taxon>
        <taxon>Pseudomonadota</taxon>
        <taxon>Gammaproteobacteria</taxon>
        <taxon>Lysobacterales</taxon>
        <taxon>Lysobacteraceae</taxon>
        <taxon>Lysobacter</taxon>
    </lineage>
</organism>
<accession>A0ABV7RJR5</accession>
<keyword evidence="2" id="KW-1185">Reference proteome</keyword>
<evidence type="ECO:0000313" key="1">
    <source>
        <dbReference type="EMBL" id="MFC3549565.1"/>
    </source>
</evidence>
<name>A0ABV7RJR5_9GAMM</name>
<dbReference type="InterPro" id="IPR010260">
    <property type="entry name" value="AlpA"/>
</dbReference>
<comment type="caution">
    <text evidence="1">The sequence shown here is derived from an EMBL/GenBank/DDBJ whole genome shotgun (WGS) entry which is preliminary data.</text>
</comment>
<sequence>MQASSSAALPETGFLRLPEVLRLIPVSRSTWWAGVRSGRYPQPTRSLGSRITAWRVEDIRALIEGAAGAKAAA</sequence>